<evidence type="ECO:0008006" key="3">
    <source>
        <dbReference type="Google" id="ProtNLM"/>
    </source>
</evidence>
<dbReference type="InterPro" id="IPR027417">
    <property type="entry name" value="P-loop_NTPase"/>
</dbReference>
<sequence length="145" mass="17230">MDEKCPLRKVAEAAKQKLKDYYNSQDKLVPLFDDPPQRIANCFIRLVLLAQFYFQKRKDQMSNKNKETDSKKWPHVMDYSLLYNGRQMTIELEDIWKIKEENGSKVCHISIHGEAGTGKSVLTQRIAWLWANKQMWNDQFPWLLH</sequence>
<name>X6P0P4_RETFI</name>
<comment type="caution">
    <text evidence="1">The sequence shown here is derived from an EMBL/GenBank/DDBJ whole genome shotgun (WGS) entry which is preliminary data.</text>
</comment>
<dbReference type="OrthoDB" id="120976at2759"/>
<dbReference type="AlphaFoldDB" id="X6P0P4"/>
<dbReference type="EMBL" id="ASPP01004464">
    <property type="protein sequence ID" value="ETO32135.1"/>
    <property type="molecule type" value="Genomic_DNA"/>
</dbReference>
<dbReference type="Gene3D" id="3.40.50.300">
    <property type="entry name" value="P-loop containing nucleotide triphosphate hydrolases"/>
    <property type="match status" value="1"/>
</dbReference>
<gene>
    <name evidence="1" type="ORF">RFI_04983</name>
</gene>
<dbReference type="SUPFAM" id="SSF52540">
    <property type="entry name" value="P-loop containing nucleoside triphosphate hydrolases"/>
    <property type="match status" value="1"/>
</dbReference>
<proteinExistence type="predicted"/>
<accession>X6P0P4</accession>
<feature type="non-terminal residue" evidence="1">
    <location>
        <position position="145"/>
    </location>
</feature>
<evidence type="ECO:0000313" key="1">
    <source>
        <dbReference type="EMBL" id="ETO32135.1"/>
    </source>
</evidence>
<protein>
    <recommendedName>
        <fullName evidence="3">NACHT domain-containing protein</fullName>
    </recommendedName>
</protein>
<organism evidence="1 2">
    <name type="scientific">Reticulomyxa filosa</name>
    <dbReference type="NCBI Taxonomy" id="46433"/>
    <lineage>
        <taxon>Eukaryota</taxon>
        <taxon>Sar</taxon>
        <taxon>Rhizaria</taxon>
        <taxon>Retaria</taxon>
        <taxon>Foraminifera</taxon>
        <taxon>Monothalamids</taxon>
        <taxon>Reticulomyxidae</taxon>
        <taxon>Reticulomyxa</taxon>
    </lineage>
</organism>
<keyword evidence="2" id="KW-1185">Reference proteome</keyword>
<evidence type="ECO:0000313" key="2">
    <source>
        <dbReference type="Proteomes" id="UP000023152"/>
    </source>
</evidence>
<dbReference type="Proteomes" id="UP000023152">
    <property type="component" value="Unassembled WGS sequence"/>
</dbReference>
<reference evidence="1 2" key="1">
    <citation type="journal article" date="2013" name="Curr. Biol.">
        <title>The Genome of the Foraminiferan Reticulomyxa filosa.</title>
        <authorList>
            <person name="Glockner G."/>
            <person name="Hulsmann N."/>
            <person name="Schleicher M."/>
            <person name="Noegel A.A."/>
            <person name="Eichinger L."/>
            <person name="Gallinger C."/>
            <person name="Pawlowski J."/>
            <person name="Sierra R."/>
            <person name="Euteneuer U."/>
            <person name="Pillet L."/>
            <person name="Moustafa A."/>
            <person name="Platzer M."/>
            <person name="Groth M."/>
            <person name="Szafranski K."/>
            <person name="Schliwa M."/>
        </authorList>
    </citation>
    <scope>NUCLEOTIDE SEQUENCE [LARGE SCALE GENOMIC DNA]</scope>
</reference>